<feature type="compositionally biased region" description="Gly residues" evidence="1">
    <location>
        <begin position="806"/>
        <end position="824"/>
    </location>
</feature>
<evidence type="ECO:0000313" key="2">
    <source>
        <dbReference type="EMBL" id="TRM63377.1"/>
    </source>
</evidence>
<protein>
    <submittedName>
        <fullName evidence="2">Uncharacterized protein</fullName>
    </submittedName>
</protein>
<proteinExistence type="predicted"/>
<dbReference type="Gene3D" id="2.60.270.50">
    <property type="match status" value="1"/>
</dbReference>
<evidence type="ECO:0000313" key="3">
    <source>
        <dbReference type="Proteomes" id="UP000320762"/>
    </source>
</evidence>
<organism evidence="2 3">
    <name type="scientific">Schizophyllum amplum</name>
    <dbReference type="NCBI Taxonomy" id="97359"/>
    <lineage>
        <taxon>Eukaryota</taxon>
        <taxon>Fungi</taxon>
        <taxon>Dikarya</taxon>
        <taxon>Basidiomycota</taxon>
        <taxon>Agaricomycotina</taxon>
        <taxon>Agaricomycetes</taxon>
        <taxon>Agaricomycetidae</taxon>
        <taxon>Agaricales</taxon>
        <taxon>Schizophyllaceae</taxon>
        <taxon>Schizophyllum</taxon>
    </lineage>
</organism>
<dbReference type="OrthoDB" id="5121585at2759"/>
<dbReference type="AlphaFoldDB" id="A0A550CEZ3"/>
<sequence>MFDCSVYVTLHNKTKETLYKDSALTYAKDGQWLRVPLTIGAGRSAKFQLQDASFSGSDGNFDFIVRDSENKERAQMKTHQACPWPSGNNDVSYTPPRPLALYDVSFDANVDGGRWTHNWVEAGGHPVNVVYTIDYQAARYRFTLETITAVSAHPVRNSRDDLVVDKHVLWSSQAPDKYKDGKNGSFAPNIFAHDFKKHVSESGHLDVTVRPLDIELAGAEAILYGTIGDKRVLQTDYFFLKALAPITVQASVISPATSSKPFAWNADVMWHMELRLSARSVTAVGLYTTPLELYWIATTTHRAFQNGVPVGFLRDVLKKAPPTSDAVAESVDQVAIRTSDWNADMTRRTFEDFNKIYDTAGGASACGMGIWGGVFWESYYRAPDESGVIGTLYRHINCMDQAAMLELECSLLGGERSTSWLAQQPYGFINTTHLVGVKNANGYLINVNNPFFGTEQQYAWVDRNYDQRTAFGCHVYVGNSRPFNRTEDAIYDACGGPHVGNEVAAQYVTNSIDTGTNLYNIRHTHPGDVNNIQMGDGVTGINGTHYVHAPAGARARPMPLLDQLFAASPSSDASVITHVDWAHVPAWLPSVLGDNWVVRFASVTATTDCAHAFFHVADTATDAVLRITVTVHAVAGEDGTLDKARSIAAAHDRLASIVDGTDRDPEALWVLGALDEFGDRSLQYGPDVAAGRVLVLAASTVVDIAGLGSTAALEGHARSLLGHVVRRDAPPLRMPVLRGGRLIVSGAVRVLADPHTVSRTSVRVEGVNASFTIYFEVEGRVAAAGATCATSAVLFDKYVVEEGHVGGGEGGNSGEEGHIGGAGEGNDNKHSVHFTFLTRELGTHEVRVHVADAKTMVTATHLVEVEVV</sequence>
<accession>A0A550CEZ3</accession>
<feature type="region of interest" description="Disordered" evidence="1">
    <location>
        <begin position="806"/>
        <end position="826"/>
    </location>
</feature>
<evidence type="ECO:0000256" key="1">
    <source>
        <dbReference type="SAM" id="MobiDB-lite"/>
    </source>
</evidence>
<reference evidence="2 3" key="1">
    <citation type="journal article" date="2019" name="New Phytol.">
        <title>Comparative genomics reveals unique wood-decay strategies and fruiting body development in the Schizophyllaceae.</title>
        <authorList>
            <person name="Almasi E."/>
            <person name="Sahu N."/>
            <person name="Krizsan K."/>
            <person name="Balint B."/>
            <person name="Kovacs G.M."/>
            <person name="Kiss B."/>
            <person name="Cseklye J."/>
            <person name="Drula E."/>
            <person name="Henrissat B."/>
            <person name="Nagy I."/>
            <person name="Chovatia M."/>
            <person name="Adam C."/>
            <person name="LaButti K."/>
            <person name="Lipzen A."/>
            <person name="Riley R."/>
            <person name="Grigoriev I.V."/>
            <person name="Nagy L.G."/>
        </authorList>
    </citation>
    <scope>NUCLEOTIDE SEQUENCE [LARGE SCALE GENOMIC DNA]</scope>
    <source>
        <strain evidence="2 3">NL-1724</strain>
    </source>
</reference>
<keyword evidence="3" id="KW-1185">Reference proteome</keyword>
<gene>
    <name evidence="2" type="ORF">BD626DRAFT_271095</name>
</gene>
<dbReference type="EMBL" id="VDMD01000009">
    <property type="protein sequence ID" value="TRM63377.1"/>
    <property type="molecule type" value="Genomic_DNA"/>
</dbReference>
<dbReference type="Proteomes" id="UP000320762">
    <property type="component" value="Unassembled WGS sequence"/>
</dbReference>
<name>A0A550CEZ3_9AGAR</name>
<comment type="caution">
    <text evidence="2">The sequence shown here is derived from an EMBL/GenBank/DDBJ whole genome shotgun (WGS) entry which is preliminary data.</text>
</comment>